<dbReference type="InterPro" id="IPR001789">
    <property type="entry name" value="Sig_transdc_resp-reg_receiver"/>
</dbReference>
<protein>
    <submittedName>
        <fullName evidence="3">Response regulator transcription factor</fullName>
    </submittedName>
</protein>
<feature type="domain" description="Response regulatory" evidence="2">
    <location>
        <begin position="3"/>
        <end position="74"/>
    </location>
</feature>
<comment type="caution">
    <text evidence="3">The sequence shown here is derived from an EMBL/GenBank/DDBJ whole genome shotgun (WGS) entry which is preliminary data.</text>
</comment>
<evidence type="ECO:0000256" key="1">
    <source>
        <dbReference type="PROSITE-ProRule" id="PRU00169"/>
    </source>
</evidence>
<comment type="caution">
    <text evidence="1">Lacks conserved residue(s) required for the propagation of feature annotation.</text>
</comment>
<dbReference type="AlphaFoldDB" id="A0A4Y8MSI6"/>
<dbReference type="Gene3D" id="3.40.50.2300">
    <property type="match status" value="1"/>
</dbReference>
<dbReference type="Pfam" id="PF00072">
    <property type="entry name" value="Response_reg"/>
    <property type="match status" value="1"/>
</dbReference>
<organism evidence="3 4">
    <name type="scientific">Paraburkholderia dipogonis</name>
    <dbReference type="NCBI Taxonomy" id="1211383"/>
    <lineage>
        <taxon>Bacteria</taxon>
        <taxon>Pseudomonadati</taxon>
        <taxon>Pseudomonadota</taxon>
        <taxon>Betaproteobacteria</taxon>
        <taxon>Burkholderiales</taxon>
        <taxon>Burkholderiaceae</taxon>
        <taxon>Paraburkholderia</taxon>
    </lineage>
</organism>
<evidence type="ECO:0000313" key="4">
    <source>
        <dbReference type="Proteomes" id="UP000297385"/>
    </source>
</evidence>
<dbReference type="InterPro" id="IPR011006">
    <property type="entry name" value="CheY-like_superfamily"/>
</dbReference>
<name>A0A4Y8MSI6_9BURK</name>
<evidence type="ECO:0000259" key="2">
    <source>
        <dbReference type="PROSITE" id="PS50110"/>
    </source>
</evidence>
<proteinExistence type="predicted"/>
<dbReference type="SUPFAM" id="SSF52172">
    <property type="entry name" value="CheY-like"/>
    <property type="match status" value="1"/>
</dbReference>
<dbReference type="GeneID" id="97306656"/>
<dbReference type="GO" id="GO:0000160">
    <property type="term" value="P:phosphorelay signal transduction system"/>
    <property type="evidence" value="ECO:0007669"/>
    <property type="project" value="InterPro"/>
</dbReference>
<evidence type="ECO:0000313" key="3">
    <source>
        <dbReference type="EMBL" id="TFE40457.1"/>
    </source>
</evidence>
<sequence length="74" mass="8114">MICVRIAHDHPVVRAGLRHFIGTTTDIVVPAEAARGAAVQELLRTRDFDLLLLNMSMPGIFGALSRCRRSSKIA</sequence>
<reference evidence="3 4" key="1">
    <citation type="submission" date="2019-03" db="EMBL/GenBank/DDBJ databases">
        <title>Complete Genome Sequence of Paraburkholderia dipogonis ICMP 19430T, a Nitrogen-fixing Symbiont of the South African Invasive Legume Dipogon lignosus in New Zealand.</title>
        <authorList>
            <person name="De Meyer S.E."/>
        </authorList>
    </citation>
    <scope>NUCLEOTIDE SEQUENCE [LARGE SCALE GENOMIC DNA]</scope>
    <source>
        <strain evidence="3 4">ICMP 19430</strain>
    </source>
</reference>
<accession>A0A4Y8MSI6</accession>
<dbReference type="EMBL" id="SNVI01000002">
    <property type="protein sequence ID" value="TFE40457.1"/>
    <property type="molecule type" value="Genomic_DNA"/>
</dbReference>
<dbReference type="Proteomes" id="UP000297385">
    <property type="component" value="Unassembled WGS sequence"/>
</dbReference>
<dbReference type="RefSeq" id="WP_134462593.1">
    <property type="nucleotide sequence ID" value="NZ_JBHMFL010000146.1"/>
</dbReference>
<gene>
    <name evidence="3" type="ORF">E2553_27285</name>
</gene>
<dbReference type="PROSITE" id="PS50110">
    <property type="entry name" value="RESPONSE_REGULATORY"/>
    <property type="match status" value="1"/>
</dbReference>